<reference evidence="1 2" key="1">
    <citation type="submission" date="2024-01" db="EMBL/GenBank/DDBJ databases">
        <title>The genomes of 5 underutilized Papilionoideae crops provide insights into root nodulation and disease resistanc.</title>
        <authorList>
            <person name="Jiang F."/>
        </authorList>
    </citation>
    <scope>NUCLEOTIDE SEQUENCE [LARGE SCALE GENOMIC DNA]</scope>
    <source>
        <strain evidence="1">LVBAO_FW01</strain>
        <tissue evidence="1">Leaves</tissue>
    </source>
</reference>
<dbReference type="EMBL" id="JAYMYQ010000007">
    <property type="protein sequence ID" value="KAK7320795.1"/>
    <property type="molecule type" value="Genomic_DNA"/>
</dbReference>
<organism evidence="1 2">
    <name type="scientific">Canavalia gladiata</name>
    <name type="common">Sword bean</name>
    <name type="synonym">Dolichos gladiatus</name>
    <dbReference type="NCBI Taxonomy" id="3824"/>
    <lineage>
        <taxon>Eukaryota</taxon>
        <taxon>Viridiplantae</taxon>
        <taxon>Streptophyta</taxon>
        <taxon>Embryophyta</taxon>
        <taxon>Tracheophyta</taxon>
        <taxon>Spermatophyta</taxon>
        <taxon>Magnoliopsida</taxon>
        <taxon>eudicotyledons</taxon>
        <taxon>Gunneridae</taxon>
        <taxon>Pentapetalae</taxon>
        <taxon>rosids</taxon>
        <taxon>fabids</taxon>
        <taxon>Fabales</taxon>
        <taxon>Fabaceae</taxon>
        <taxon>Papilionoideae</taxon>
        <taxon>50 kb inversion clade</taxon>
        <taxon>NPAAA clade</taxon>
        <taxon>indigoferoid/millettioid clade</taxon>
        <taxon>Phaseoleae</taxon>
        <taxon>Canavalia</taxon>
    </lineage>
</organism>
<name>A0AAN9Q1G0_CANGL</name>
<dbReference type="Proteomes" id="UP001367508">
    <property type="component" value="Unassembled WGS sequence"/>
</dbReference>
<keyword evidence="2" id="KW-1185">Reference proteome</keyword>
<evidence type="ECO:0000313" key="1">
    <source>
        <dbReference type="EMBL" id="KAK7320795.1"/>
    </source>
</evidence>
<accession>A0AAN9Q1G0</accession>
<dbReference type="AlphaFoldDB" id="A0AAN9Q1G0"/>
<gene>
    <name evidence="1" type="ORF">VNO77_30600</name>
</gene>
<protein>
    <submittedName>
        <fullName evidence="1">Uncharacterized protein</fullName>
    </submittedName>
</protein>
<comment type="caution">
    <text evidence="1">The sequence shown here is derived from an EMBL/GenBank/DDBJ whole genome shotgun (WGS) entry which is preliminary data.</text>
</comment>
<proteinExistence type="predicted"/>
<sequence>MVYPSSGSGSIMEVEQLLHYTYIDSWEQWFLAAGCTSLGNAPNPLPRRPILHHTYFIATNAARHSHNLPHSPLLRMPSLSCFESQSFNHPHSAMANSTQGFR</sequence>
<evidence type="ECO:0000313" key="2">
    <source>
        <dbReference type="Proteomes" id="UP001367508"/>
    </source>
</evidence>